<dbReference type="InterPro" id="IPR009057">
    <property type="entry name" value="Homeodomain-like_sf"/>
</dbReference>
<dbReference type="Pfam" id="PF00440">
    <property type="entry name" value="TetR_N"/>
    <property type="match status" value="1"/>
</dbReference>
<dbReference type="InterPro" id="IPR036271">
    <property type="entry name" value="Tet_transcr_reg_TetR-rel_C_sf"/>
</dbReference>
<comment type="caution">
    <text evidence="7">The sequence shown here is derived from an EMBL/GenBank/DDBJ whole genome shotgun (WGS) entry which is preliminary data.</text>
</comment>
<evidence type="ECO:0000256" key="2">
    <source>
        <dbReference type="ARBA" id="ARBA00023015"/>
    </source>
</evidence>
<dbReference type="EMBL" id="JBHSBI010000007">
    <property type="protein sequence ID" value="MFC4008634.1"/>
    <property type="molecule type" value="Genomic_DNA"/>
</dbReference>
<sequence>MARREPLSREKVLDAALELADEEGLEGLSMRRLAKTLGVEAMSLYNHVSNKADILDGIAERVFSQVERPDPALPWHEQVRQVALSTYRAFARHPVVPLALVTDRSNPTSVRALEPLDGLAGALFQAGFDDVGAWRALGAVNGLVFGCLLMSTGGFSGDPDRHAGQENVGAYIREIDPVALPHFSRLLRGTQRGVTPEADFEQALNMLITGLIAEAKRIRPDDQPSLSACE</sequence>
<gene>
    <name evidence="7" type="ORF">ACFOY2_15495</name>
</gene>
<keyword evidence="3 5" id="KW-0238">DNA-binding</keyword>
<proteinExistence type="predicted"/>
<name>A0ABV8G736_9ACTN</name>
<protein>
    <submittedName>
        <fullName evidence="7">TetR family transcriptional regulator</fullName>
    </submittedName>
</protein>
<evidence type="ECO:0000313" key="8">
    <source>
        <dbReference type="Proteomes" id="UP001595851"/>
    </source>
</evidence>
<keyword evidence="2" id="KW-0805">Transcription regulation</keyword>
<dbReference type="InterPro" id="IPR004111">
    <property type="entry name" value="Repressor_TetR_C"/>
</dbReference>
<reference evidence="8" key="1">
    <citation type="journal article" date="2019" name="Int. J. Syst. Evol. Microbiol.">
        <title>The Global Catalogue of Microorganisms (GCM) 10K type strain sequencing project: providing services to taxonomists for standard genome sequencing and annotation.</title>
        <authorList>
            <consortium name="The Broad Institute Genomics Platform"/>
            <consortium name="The Broad Institute Genome Sequencing Center for Infectious Disease"/>
            <person name="Wu L."/>
            <person name="Ma J."/>
        </authorList>
    </citation>
    <scope>NUCLEOTIDE SEQUENCE [LARGE SCALE GENOMIC DNA]</scope>
    <source>
        <strain evidence="8">TBRC 1276</strain>
    </source>
</reference>
<dbReference type="InterPro" id="IPR001647">
    <property type="entry name" value="HTH_TetR"/>
</dbReference>
<dbReference type="PRINTS" id="PR00400">
    <property type="entry name" value="TETREPRESSOR"/>
</dbReference>
<dbReference type="Gene3D" id="1.10.357.10">
    <property type="entry name" value="Tetracycline Repressor, domain 2"/>
    <property type="match status" value="1"/>
</dbReference>
<feature type="DNA-binding region" description="H-T-H motif" evidence="5">
    <location>
        <begin position="29"/>
        <end position="48"/>
    </location>
</feature>
<dbReference type="PROSITE" id="PS50977">
    <property type="entry name" value="HTH_TETR_2"/>
    <property type="match status" value="1"/>
</dbReference>
<dbReference type="SUPFAM" id="SSF46689">
    <property type="entry name" value="Homeodomain-like"/>
    <property type="match status" value="1"/>
</dbReference>
<dbReference type="SUPFAM" id="SSF48498">
    <property type="entry name" value="Tetracyclin repressor-like, C-terminal domain"/>
    <property type="match status" value="1"/>
</dbReference>
<evidence type="ECO:0000256" key="1">
    <source>
        <dbReference type="ARBA" id="ARBA00022491"/>
    </source>
</evidence>
<evidence type="ECO:0000256" key="3">
    <source>
        <dbReference type="ARBA" id="ARBA00023125"/>
    </source>
</evidence>
<dbReference type="InterPro" id="IPR003012">
    <property type="entry name" value="Tet_transcr_reg_TetR"/>
</dbReference>
<evidence type="ECO:0000256" key="4">
    <source>
        <dbReference type="ARBA" id="ARBA00023163"/>
    </source>
</evidence>
<dbReference type="Pfam" id="PF02909">
    <property type="entry name" value="TetR_C_1"/>
    <property type="match status" value="1"/>
</dbReference>
<dbReference type="Proteomes" id="UP001595851">
    <property type="component" value="Unassembled WGS sequence"/>
</dbReference>
<dbReference type="PRINTS" id="PR00455">
    <property type="entry name" value="HTHTETR"/>
</dbReference>
<evidence type="ECO:0000256" key="5">
    <source>
        <dbReference type="PROSITE-ProRule" id="PRU00335"/>
    </source>
</evidence>
<keyword evidence="1" id="KW-0678">Repressor</keyword>
<evidence type="ECO:0000313" key="7">
    <source>
        <dbReference type="EMBL" id="MFC4008634.1"/>
    </source>
</evidence>
<keyword evidence="4" id="KW-0804">Transcription</keyword>
<keyword evidence="8" id="KW-1185">Reference proteome</keyword>
<evidence type="ECO:0000259" key="6">
    <source>
        <dbReference type="PROSITE" id="PS50977"/>
    </source>
</evidence>
<dbReference type="RefSeq" id="WP_379528704.1">
    <property type="nucleotide sequence ID" value="NZ_JBHSBI010000007.1"/>
</dbReference>
<feature type="domain" description="HTH tetR-type" evidence="6">
    <location>
        <begin position="6"/>
        <end position="66"/>
    </location>
</feature>
<accession>A0ABV8G736</accession>
<dbReference type="PANTHER" id="PTHR30055:SF151">
    <property type="entry name" value="TRANSCRIPTIONAL REGULATORY PROTEIN"/>
    <property type="match status" value="1"/>
</dbReference>
<dbReference type="PANTHER" id="PTHR30055">
    <property type="entry name" value="HTH-TYPE TRANSCRIPTIONAL REGULATOR RUTR"/>
    <property type="match status" value="1"/>
</dbReference>
<organism evidence="7 8">
    <name type="scientific">Nonomuraea purpurea</name>
    <dbReference type="NCBI Taxonomy" id="1849276"/>
    <lineage>
        <taxon>Bacteria</taxon>
        <taxon>Bacillati</taxon>
        <taxon>Actinomycetota</taxon>
        <taxon>Actinomycetes</taxon>
        <taxon>Streptosporangiales</taxon>
        <taxon>Streptosporangiaceae</taxon>
        <taxon>Nonomuraea</taxon>
    </lineage>
</organism>
<dbReference type="InterPro" id="IPR050109">
    <property type="entry name" value="HTH-type_TetR-like_transc_reg"/>
</dbReference>